<sequence length="57" mass="6766">MEDVFLFVLTLVGLLILWSLIRRIPSKNMKNFHIHFGFLKGFDMSGEFYKDDTQNNK</sequence>
<comment type="caution">
    <text evidence="2">The sequence shown here is derived from an EMBL/GenBank/DDBJ whole genome shotgun (WGS) entry which is preliminary data.</text>
</comment>
<dbReference type="RefSeq" id="WP_173769278.1">
    <property type="nucleotide sequence ID" value="NZ_JAAITS010000004.1"/>
</dbReference>
<protein>
    <submittedName>
        <fullName evidence="2">Uncharacterized protein</fullName>
    </submittedName>
</protein>
<keyword evidence="1" id="KW-0812">Transmembrane</keyword>
<dbReference type="EMBL" id="JAAITS010000004">
    <property type="protein sequence ID" value="NSG84291.1"/>
    <property type="molecule type" value="Genomic_DNA"/>
</dbReference>
<organism evidence="2 3">
    <name type="scientific">Blautia faecis</name>
    <dbReference type="NCBI Taxonomy" id="871665"/>
    <lineage>
        <taxon>Bacteria</taxon>
        <taxon>Bacillati</taxon>
        <taxon>Bacillota</taxon>
        <taxon>Clostridia</taxon>
        <taxon>Lachnospirales</taxon>
        <taxon>Lachnospiraceae</taxon>
        <taxon>Blautia</taxon>
    </lineage>
</organism>
<reference evidence="2 3" key="1">
    <citation type="journal article" date="2020" name="Cell Host Microbe">
        <title>Functional and Genomic Variation between Human-Derived Isolates of Lachnospiraceae Reveals Inter- and Intra-Species Diversity.</title>
        <authorList>
            <person name="Sorbara M.T."/>
            <person name="Littmann E.R."/>
            <person name="Fontana E."/>
            <person name="Moody T.U."/>
            <person name="Kohout C.E."/>
            <person name="Gjonbalaj M."/>
            <person name="Eaton V."/>
            <person name="Seok R."/>
            <person name="Leiner I.M."/>
            <person name="Pamer E.G."/>
        </authorList>
    </citation>
    <scope>NUCLEOTIDE SEQUENCE [LARGE SCALE GENOMIC DNA]</scope>
    <source>
        <strain evidence="2 3">MSK.17.74</strain>
    </source>
</reference>
<evidence type="ECO:0000313" key="3">
    <source>
        <dbReference type="Proteomes" id="UP001644719"/>
    </source>
</evidence>
<gene>
    <name evidence="2" type="ORF">G5B17_02305</name>
</gene>
<name>A0ABX2H326_9FIRM</name>
<keyword evidence="3" id="KW-1185">Reference proteome</keyword>
<dbReference type="Proteomes" id="UP001644719">
    <property type="component" value="Unassembled WGS sequence"/>
</dbReference>
<evidence type="ECO:0000256" key="1">
    <source>
        <dbReference type="SAM" id="Phobius"/>
    </source>
</evidence>
<proteinExistence type="predicted"/>
<keyword evidence="1" id="KW-1133">Transmembrane helix</keyword>
<accession>A0ABX2H326</accession>
<keyword evidence="1" id="KW-0472">Membrane</keyword>
<feature type="transmembrane region" description="Helical" evidence="1">
    <location>
        <begin position="6"/>
        <end position="24"/>
    </location>
</feature>
<evidence type="ECO:0000313" key="2">
    <source>
        <dbReference type="EMBL" id="NSG84291.1"/>
    </source>
</evidence>